<comment type="caution">
    <text evidence="9">The sequence shown here is derived from an EMBL/GenBank/DDBJ whole genome shotgun (WGS) entry which is preliminary data.</text>
</comment>
<dbReference type="InterPro" id="IPR013083">
    <property type="entry name" value="Znf_RING/FYVE/PHD"/>
</dbReference>
<evidence type="ECO:0000256" key="4">
    <source>
        <dbReference type="ARBA" id="ARBA00022833"/>
    </source>
</evidence>
<feature type="domain" description="PHD-type" evidence="8">
    <location>
        <begin position="487"/>
        <end position="538"/>
    </location>
</feature>
<evidence type="ECO:0000256" key="5">
    <source>
        <dbReference type="ARBA" id="ARBA00023242"/>
    </source>
</evidence>
<dbReference type="InterPro" id="IPR037869">
    <property type="entry name" value="Spp1/CFP1"/>
</dbReference>
<evidence type="ECO:0000259" key="8">
    <source>
        <dbReference type="PROSITE" id="PS50016"/>
    </source>
</evidence>
<dbReference type="InterPro" id="IPR011009">
    <property type="entry name" value="Kinase-like_dom_sf"/>
</dbReference>
<evidence type="ECO:0000256" key="3">
    <source>
        <dbReference type="ARBA" id="ARBA00022771"/>
    </source>
</evidence>
<comment type="subcellular location">
    <subcellularLocation>
        <location evidence="1">Nucleus</location>
    </subcellularLocation>
</comment>
<keyword evidence="2" id="KW-0479">Metal-binding</keyword>
<sequence>MAEETSQANGSTDNRAKICDPYETDPERIPADDPFRQRSVYYGRYRPREDDFKPRDDEWCRRDLETIRYWEDTVKTLWAPENSLHVPGARQAYAAGSVIIRVDQEDVTDATTERFSFLNANELSASRKAEDALRDLDVAVPKLYFCGPVSGKNVTVEARIPGVSLDVAWKSLTPEQIELLRQQCRHILQRLGNIDSRPDHPSYVCNGLNPKHPSATAELERNILFKEGDKQDDNSFVHNNMLLSNIVVDNDRVVGLTGWRESGYFGLERARKVHRQIRVPQIASEKELGASLEDLQAWDDLYEGLPAATVENGPTDVRSAPTPPVKIEPSNVSLDGVPANAEIDIKPWLPQLDGTDVLEDHPTPKKVASLKGMGDSRASSTDRSSPANSTKASAKRGRPATTKKGVGRKPAAKKRKLDDQDNESVSSRRSQTPSSSRTSKARGMKKQNSASLANSPTPEIKKKGAQKAAVEQQLEEEEEEDSEDNDEVFCICRKPDNHTWMIGCDGGCEDWFHGKCVNIDPRDADLIEKYICPNCKANGKGWTTWKPMCRLKGCRKPARFNQRNPSKYCSDEHGLEFMRQKTQHLNLPSQSVTQKPKTFRRGALNGSLNLKDDDSEFGGSHIGDYGDDGMADLGSRGGVLTAGDLAAVIMGVTSADEFRKLGAHIVEPLPEMKDEDAEGKPSKKLGLDVGVDGLNYSPDEAEKIEKLRKRRDDLFHRRDMLDARSTFLTLVRQRSKSIVEVLKKKDPKGGWKDICGFDTRLAWADDEFDEWRLSEAGKNALEEGTPEALASSFPSTVDGDGDMAMDGDYAEDELTSLTRGVCTKKRCERHKQWLKVQQQDAVFEERTLTEDLAECEKEAQAVVERAVLRMWAENGNLQNGC</sequence>
<dbReference type="InterPro" id="IPR019786">
    <property type="entry name" value="Zinc_finger_PHD-type_CS"/>
</dbReference>
<feature type="region of interest" description="Disordered" evidence="7">
    <location>
        <begin position="1"/>
        <end position="35"/>
    </location>
</feature>
<evidence type="ECO:0000256" key="6">
    <source>
        <dbReference type="PROSITE-ProRule" id="PRU00146"/>
    </source>
</evidence>
<evidence type="ECO:0000256" key="1">
    <source>
        <dbReference type="ARBA" id="ARBA00004123"/>
    </source>
</evidence>
<dbReference type="EMBL" id="JBFXLQ010000021">
    <property type="protein sequence ID" value="KAL2867060.1"/>
    <property type="molecule type" value="Genomic_DNA"/>
</dbReference>
<keyword evidence="3 6" id="KW-0863">Zinc-finger</keyword>
<keyword evidence="4" id="KW-0862">Zinc</keyword>
<evidence type="ECO:0000313" key="9">
    <source>
        <dbReference type="EMBL" id="KAL2867060.1"/>
    </source>
</evidence>
<dbReference type="PANTHER" id="PTHR46174:SF1">
    <property type="entry name" value="CXXC-TYPE ZINC FINGER PROTEIN 1"/>
    <property type="match status" value="1"/>
</dbReference>
<dbReference type="SUPFAM" id="SSF56112">
    <property type="entry name" value="Protein kinase-like (PK-like)"/>
    <property type="match status" value="1"/>
</dbReference>
<feature type="compositionally biased region" description="Low complexity" evidence="7">
    <location>
        <begin position="424"/>
        <end position="438"/>
    </location>
</feature>
<dbReference type="GeneID" id="98139410"/>
<proteinExistence type="predicted"/>
<protein>
    <recommendedName>
        <fullName evidence="8">PHD-type domain-containing protein</fullName>
    </recommendedName>
</protein>
<feature type="compositionally biased region" description="Polar residues" evidence="7">
    <location>
        <begin position="1"/>
        <end position="13"/>
    </location>
</feature>
<keyword evidence="5" id="KW-0539">Nucleus</keyword>
<dbReference type="PROSITE" id="PS50016">
    <property type="entry name" value="ZF_PHD_2"/>
    <property type="match status" value="1"/>
</dbReference>
<organism evidence="9 10">
    <name type="scientific">Aspergillus lucknowensis</name>
    <dbReference type="NCBI Taxonomy" id="176173"/>
    <lineage>
        <taxon>Eukaryota</taxon>
        <taxon>Fungi</taxon>
        <taxon>Dikarya</taxon>
        <taxon>Ascomycota</taxon>
        <taxon>Pezizomycotina</taxon>
        <taxon>Eurotiomycetes</taxon>
        <taxon>Eurotiomycetidae</taxon>
        <taxon>Eurotiales</taxon>
        <taxon>Aspergillaceae</taxon>
        <taxon>Aspergillus</taxon>
        <taxon>Aspergillus subgen. Nidulantes</taxon>
    </lineage>
</organism>
<dbReference type="Proteomes" id="UP001610432">
    <property type="component" value="Unassembled WGS sequence"/>
</dbReference>
<evidence type="ECO:0000256" key="7">
    <source>
        <dbReference type="SAM" id="MobiDB-lite"/>
    </source>
</evidence>
<keyword evidence="10" id="KW-1185">Reference proteome</keyword>
<gene>
    <name evidence="9" type="ORF">BJX67DRAFT_112916</name>
</gene>
<dbReference type="InterPro" id="IPR019787">
    <property type="entry name" value="Znf_PHD-finger"/>
</dbReference>
<dbReference type="SUPFAM" id="SSF57903">
    <property type="entry name" value="FYVE/PHD zinc finger"/>
    <property type="match status" value="1"/>
</dbReference>
<dbReference type="Pfam" id="PF00628">
    <property type="entry name" value="PHD"/>
    <property type="match status" value="1"/>
</dbReference>
<evidence type="ECO:0000256" key="2">
    <source>
        <dbReference type="ARBA" id="ARBA00022723"/>
    </source>
</evidence>
<feature type="compositionally biased region" description="Basic and acidic residues" evidence="7">
    <location>
        <begin position="14"/>
        <end position="35"/>
    </location>
</feature>
<feature type="compositionally biased region" description="Basic residues" evidence="7">
    <location>
        <begin position="405"/>
        <end position="415"/>
    </location>
</feature>
<accession>A0ABR4LRB9</accession>
<feature type="region of interest" description="Disordered" evidence="7">
    <location>
        <begin position="354"/>
        <end position="482"/>
    </location>
</feature>
<dbReference type="PROSITE" id="PS01359">
    <property type="entry name" value="ZF_PHD_1"/>
    <property type="match status" value="1"/>
</dbReference>
<reference evidence="9 10" key="1">
    <citation type="submission" date="2024-07" db="EMBL/GenBank/DDBJ databases">
        <title>Section-level genome sequencing and comparative genomics of Aspergillus sections Usti and Cavernicolus.</title>
        <authorList>
            <consortium name="Lawrence Berkeley National Laboratory"/>
            <person name="Nybo J.L."/>
            <person name="Vesth T.C."/>
            <person name="Theobald S."/>
            <person name="Frisvad J.C."/>
            <person name="Larsen T.O."/>
            <person name="Kjaerboelling I."/>
            <person name="Rothschild-Mancinelli K."/>
            <person name="Lyhne E.K."/>
            <person name="Kogle M.E."/>
            <person name="Barry K."/>
            <person name="Clum A."/>
            <person name="Na H."/>
            <person name="Ledsgaard L."/>
            <person name="Lin J."/>
            <person name="Lipzen A."/>
            <person name="Kuo A."/>
            <person name="Riley R."/>
            <person name="Mondo S."/>
            <person name="Labutti K."/>
            <person name="Haridas S."/>
            <person name="Pangalinan J."/>
            <person name="Salamov A.A."/>
            <person name="Simmons B.A."/>
            <person name="Magnuson J.K."/>
            <person name="Chen J."/>
            <person name="Drula E."/>
            <person name="Henrissat B."/>
            <person name="Wiebenga A."/>
            <person name="Lubbers R.J."/>
            <person name="Gomes A.C."/>
            <person name="Macurrencykelacurrency M.R."/>
            <person name="Stajich J."/>
            <person name="Grigoriev I.V."/>
            <person name="Mortensen U.H."/>
            <person name="De Vries R.P."/>
            <person name="Baker S.E."/>
            <person name="Andersen M.R."/>
        </authorList>
    </citation>
    <scope>NUCLEOTIDE SEQUENCE [LARGE SCALE GENOMIC DNA]</scope>
    <source>
        <strain evidence="9 10">CBS 449.75</strain>
    </source>
</reference>
<evidence type="ECO:0000313" key="10">
    <source>
        <dbReference type="Proteomes" id="UP001610432"/>
    </source>
</evidence>
<dbReference type="SMART" id="SM00249">
    <property type="entry name" value="PHD"/>
    <property type="match status" value="1"/>
</dbReference>
<feature type="compositionally biased region" description="Polar residues" evidence="7">
    <location>
        <begin position="446"/>
        <end position="457"/>
    </location>
</feature>
<name>A0ABR4LRB9_9EURO</name>
<dbReference type="PANTHER" id="PTHR46174">
    <property type="entry name" value="CXXC-TYPE ZINC FINGER PROTEIN 1"/>
    <property type="match status" value="1"/>
</dbReference>
<dbReference type="InterPro" id="IPR001965">
    <property type="entry name" value="Znf_PHD"/>
</dbReference>
<feature type="region of interest" description="Disordered" evidence="7">
    <location>
        <begin position="307"/>
        <end position="335"/>
    </location>
</feature>
<dbReference type="Gene3D" id="3.30.40.10">
    <property type="entry name" value="Zinc/RING finger domain, C3HC4 (zinc finger)"/>
    <property type="match status" value="1"/>
</dbReference>
<feature type="compositionally biased region" description="Acidic residues" evidence="7">
    <location>
        <begin position="473"/>
        <end position="482"/>
    </location>
</feature>
<dbReference type="RefSeq" id="XP_070886039.1">
    <property type="nucleotide sequence ID" value="XM_071024338.1"/>
</dbReference>
<dbReference type="InterPro" id="IPR011011">
    <property type="entry name" value="Znf_FYVE_PHD"/>
</dbReference>
<feature type="compositionally biased region" description="Polar residues" evidence="7">
    <location>
        <begin position="377"/>
        <end position="392"/>
    </location>
</feature>